<protein>
    <submittedName>
        <fullName evidence="1">Uncharacterized protein</fullName>
    </submittedName>
</protein>
<organism evidence="1 2">
    <name type="scientific">Methanobrevibacter ruminantium (strain ATCC 35063 / DSM 1093 / JCM 13430 / OCM 146 / M1)</name>
    <name type="common">Methanobacterium ruminantium</name>
    <dbReference type="NCBI Taxonomy" id="634498"/>
    <lineage>
        <taxon>Archaea</taxon>
        <taxon>Methanobacteriati</taxon>
        <taxon>Methanobacteriota</taxon>
        <taxon>Methanomada group</taxon>
        <taxon>Methanobacteria</taxon>
        <taxon>Methanobacteriales</taxon>
        <taxon>Methanobacteriaceae</taxon>
        <taxon>Methanobrevibacter</taxon>
    </lineage>
</organism>
<proteinExistence type="predicted"/>
<dbReference type="GeneID" id="8770850"/>
<dbReference type="eggNOG" id="arCOG02470">
    <property type="taxonomic scope" value="Archaea"/>
</dbReference>
<name>D3E3D8_METRM</name>
<gene>
    <name evidence="1" type="ordered locus">mru_1199</name>
</gene>
<keyword evidence="2" id="KW-1185">Reference proteome</keyword>
<dbReference type="RefSeq" id="WP_012955998.1">
    <property type="nucleotide sequence ID" value="NC_013790.1"/>
</dbReference>
<dbReference type="Proteomes" id="UP000008680">
    <property type="component" value="Chromosome"/>
</dbReference>
<dbReference type="EMBL" id="CP001719">
    <property type="protein sequence ID" value="ADC47049.1"/>
    <property type="molecule type" value="Genomic_DNA"/>
</dbReference>
<dbReference type="STRING" id="634498.mru_1199"/>
<evidence type="ECO:0000313" key="1">
    <source>
        <dbReference type="EMBL" id="ADC47049.1"/>
    </source>
</evidence>
<sequence>MNNKKIFAIAALAIIAIVAVGSVSAFDLNFFGGDDKQTTTLGGIEFNIPEGYEIVDNYTIVNETLHDGDDEYIVNSQYYENDDGDSLELYTSDYQDDMEDYILKILTKGDEKTINGRKGYINSEDGFTMFSFVDDGNLGFVTVSDESILEEVVK</sequence>
<reference evidence="1 2" key="1">
    <citation type="journal article" date="2010" name="PLoS ONE">
        <title>The genome sequence of the rumen methanogen Methanobrevibacter ruminantium reveals new possibilities for controlling ruminant methane emissions.</title>
        <authorList>
            <person name="Leahy S.C."/>
            <person name="Kelly W.J."/>
            <person name="Altermann E."/>
            <person name="Ronimus R.S."/>
            <person name="Yeoman C.J."/>
            <person name="Pacheco D.M."/>
            <person name="Li D."/>
            <person name="Kong Z."/>
            <person name="McTavish S."/>
            <person name="Sang C."/>
            <person name="Lambie S.C."/>
            <person name="Janssen P.H."/>
            <person name="Dey D."/>
            <person name="Attwood G.T."/>
        </authorList>
    </citation>
    <scope>NUCLEOTIDE SEQUENCE [LARGE SCALE GENOMIC DNA]</scope>
    <source>
        <strain evidence="2">ATCC 35063 / DSM 1093 / JCM 13430 / OCM 146 / M1</strain>
    </source>
</reference>
<dbReference type="OrthoDB" id="76331at2157"/>
<dbReference type="HOGENOM" id="CLU_134828_0_0_2"/>
<dbReference type="KEGG" id="mru:mru_1199"/>
<accession>D3E3D8</accession>
<dbReference type="PATRIC" id="fig|634498.28.peg.1200"/>
<evidence type="ECO:0000313" key="2">
    <source>
        <dbReference type="Proteomes" id="UP000008680"/>
    </source>
</evidence>
<dbReference type="AlphaFoldDB" id="D3E3D8"/>